<feature type="non-terminal residue" evidence="1">
    <location>
        <position position="1"/>
    </location>
</feature>
<protein>
    <submittedName>
        <fullName evidence="1">Uncharacterized protein</fullName>
    </submittedName>
</protein>
<evidence type="ECO:0000313" key="1">
    <source>
        <dbReference type="EMBL" id="KKK22080.1"/>
    </source>
</evidence>
<dbReference type="AlphaFoldDB" id="A0A0F8WX08"/>
<proteinExistence type="predicted"/>
<dbReference type="Proteomes" id="UP000034291">
    <property type="component" value="Unassembled WGS sequence"/>
</dbReference>
<keyword evidence="2" id="KW-1185">Reference proteome</keyword>
<accession>A0A0F8WX08</accession>
<reference evidence="1 2" key="1">
    <citation type="submission" date="2015-02" db="EMBL/GenBank/DDBJ databases">
        <title>Draft Genome Sequences of Two Closely-Related Aflatoxigenic Aspergillus Species Obtained from the Cote d'Ivoire.</title>
        <authorList>
            <person name="Moore G.G."/>
            <person name="Beltz S.B."/>
            <person name="Mack B.M."/>
        </authorList>
    </citation>
    <scope>NUCLEOTIDE SEQUENCE [LARGE SCALE GENOMIC DNA]</scope>
    <source>
        <strain evidence="1 2">SRRC1468</strain>
    </source>
</reference>
<gene>
    <name evidence="1" type="ORF">ARAM_002495</name>
</gene>
<organism evidence="1 2">
    <name type="scientific">Aspergillus rambellii</name>
    <dbReference type="NCBI Taxonomy" id="308745"/>
    <lineage>
        <taxon>Eukaryota</taxon>
        <taxon>Fungi</taxon>
        <taxon>Dikarya</taxon>
        <taxon>Ascomycota</taxon>
        <taxon>Pezizomycotina</taxon>
        <taxon>Eurotiomycetes</taxon>
        <taxon>Eurotiomycetidae</taxon>
        <taxon>Eurotiales</taxon>
        <taxon>Aspergillaceae</taxon>
        <taxon>Aspergillus</taxon>
        <taxon>Aspergillus subgen. Nidulantes</taxon>
    </lineage>
</organism>
<evidence type="ECO:0000313" key="2">
    <source>
        <dbReference type="Proteomes" id="UP000034291"/>
    </source>
</evidence>
<comment type="caution">
    <text evidence="1">The sequence shown here is derived from an EMBL/GenBank/DDBJ whole genome shotgun (WGS) entry which is preliminary data.</text>
</comment>
<dbReference type="OrthoDB" id="5401170at2759"/>
<name>A0A0F8WX08_9EURO</name>
<sequence length="331" mass="37535">APGIARSWIITEKLGERAVHLAQDDVDMGVGTPMTVGKFLCHLEEDPGQIAFMRSEYIIRFPSLGRRTLIWLHWRSKSNLLRSLFHGSWVTAKKKQEEHDLVPGGYIKYLVWEKVPGLPLTEEFFWSLDPLVREDIRAKFRAAYESVYAKPKNESRRSSMISPLALFAFRGSEGDGQSWIKFNGQTPVMSRTGWLIDPTKRTGVLTRRNGSYEKVSNVTVSEHQIEFKLLLSVRSVLQVETHENQTWRNEVLGLALRTRDPYTYGNTEVGDEHEAKGIRFADFKCVQSTFTGTPDVILKDDNHVLKVVGGSSRCRGFASTALKIRSTTTTT</sequence>
<dbReference type="EMBL" id="JZBS01001585">
    <property type="protein sequence ID" value="KKK22080.1"/>
    <property type="molecule type" value="Genomic_DNA"/>
</dbReference>